<proteinExistence type="predicted"/>
<name>A0A3B7MPK1_9BACT</name>
<evidence type="ECO:0000256" key="1">
    <source>
        <dbReference type="SAM" id="Phobius"/>
    </source>
</evidence>
<reference evidence="2 3" key="1">
    <citation type="submission" date="2018-09" db="EMBL/GenBank/DDBJ databases">
        <title>Genome sequencing of strain 6GH32-13.</title>
        <authorList>
            <person name="Weon H.-Y."/>
            <person name="Heo J."/>
            <person name="Kwon S.-W."/>
        </authorList>
    </citation>
    <scope>NUCLEOTIDE SEQUENCE [LARGE SCALE GENOMIC DNA]</scope>
    <source>
        <strain evidence="2 3">5GH32-13</strain>
    </source>
</reference>
<evidence type="ECO:0000313" key="2">
    <source>
        <dbReference type="EMBL" id="AXY76444.1"/>
    </source>
</evidence>
<dbReference type="EMBL" id="CP032157">
    <property type="protein sequence ID" value="AXY76444.1"/>
    <property type="molecule type" value="Genomic_DNA"/>
</dbReference>
<feature type="transmembrane region" description="Helical" evidence="1">
    <location>
        <begin position="36"/>
        <end position="52"/>
    </location>
</feature>
<dbReference type="AlphaFoldDB" id="A0A3B7MPK1"/>
<dbReference type="RefSeq" id="WP_119052321.1">
    <property type="nucleotide sequence ID" value="NZ_CP032157.1"/>
</dbReference>
<organism evidence="2 3">
    <name type="scientific">Paraflavitalea soli</name>
    <dbReference type="NCBI Taxonomy" id="2315862"/>
    <lineage>
        <taxon>Bacteria</taxon>
        <taxon>Pseudomonadati</taxon>
        <taxon>Bacteroidota</taxon>
        <taxon>Chitinophagia</taxon>
        <taxon>Chitinophagales</taxon>
        <taxon>Chitinophagaceae</taxon>
        <taxon>Paraflavitalea</taxon>
    </lineage>
</organism>
<gene>
    <name evidence="2" type="ORF">D3H65_21665</name>
</gene>
<accession>A0A3B7MPK1</accession>
<feature type="transmembrane region" description="Helical" evidence="1">
    <location>
        <begin position="12"/>
        <end position="30"/>
    </location>
</feature>
<keyword evidence="1" id="KW-0812">Transmembrane</keyword>
<keyword evidence="1" id="KW-0472">Membrane</keyword>
<keyword evidence="3" id="KW-1185">Reference proteome</keyword>
<protein>
    <submittedName>
        <fullName evidence="2">Uncharacterized protein</fullName>
    </submittedName>
</protein>
<dbReference type="KEGG" id="pseg:D3H65_21665"/>
<evidence type="ECO:0000313" key="3">
    <source>
        <dbReference type="Proteomes" id="UP000263900"/>
    </source>
</evidence>
<dbReference type="Proteomes" id="UP000263900">
    <property type="component" value="Chromosome"/>
</dbReference>
<sequence>MANKLKPDTAGSMVILPLVLVNAIIIKNSFIGNGRWLWLLMITVPLLLLVVLKKRKEYPRSEKRSPVLRRLRYSFESDRRERRVRRHEESQYIRYKVFSKGR</sequence>
<keyword evidence="1" id="KW-1133">Transmembrane helix</keyword>